<reference evidence="4" key="1">
    <citation type="journal article" date="2019" name="Int. J. Syst. Evol. Microbiol.">
        <title>The Global Catalogue of Microorganisms (GCM) 10K type strain sequencing project: providing services to taxonomists for standard genome sequencing and annotation.</title>
        <authorList>
            <consortium name="The Broad Institute Genomics Platform"/>
            <consortium name="The Broad Institute Genome Sequencing Center for Infectious Disease"/>
            <person name="Wu L."/>
            <person name="Ma J."/>
        </authorList>
    </citation>
    <scope>NUCLEOTIDE SEQUENCE [LARGE SCALE GENOMIC DNA]</scope>
    <source>
        <strain evidence="4">JCM 17986</strain>
    </source>
</reference>
<dbReference type="Pfam" id="PF10935">
    <property type="entry name" value="DUF2637"/>
    <property type="match status" value="1"/>
</dbReference>
<feature type="compositionally biased region" description="Pro residues" evidence="1">
    <location>
        <begin position="255"/>
        <end position="266"/>
    </location>
</feature>
<keyword evidence="2" id="KW-1133">Transmembrane helix</keyword>
<feature type="region of interest" description="Disordered" evidence="1">
    <location>
        <begin position="254"/>
        <end position="290"/>
    </location>
</feature>
<feature type="compositionally biased region" description="Basic and acidic residues" evidence="1">
    <location>
        <begin position="193"/>
        <end position="202"/>
    </location>
</feature>
<accession>A0ABP9HTM0</accession>
<dbReference type="EMBL" id="BAABHS010000019">
    <property type="protein sequence ID" value="GAA4978145.1"/>
    <property type="molecule type" value="Genomic_DNA"/>
</dbReference>
<evidence type="ECO:0000313" key="4">
    <source>
        <dbReference type="Proteomes" id="UP001500466"/>
    </source>
</evidence>
<keyword evidence="2" id="KW-0472">Membrane</keyword>
<dbReference type="Proteomes" id="UP001500466">
    <property type="component" value="Unassembled WGS sequence"/>
</dbReference>
<keyword evidence="4" id="KW-1185">Reference proteome</keyword>
<feature type="transmembrane region" description="Helical" evidence="2">
    <location>
        <begin position="110"/>
        <end position="129"/>
    </location>
</feature>
<name>A0ABP9HTM0_9ACTN</name>
<evidence type="ECO:0000256" key="2">
    <source>
        <dbReference type="SAM" id="Phobius"/>
    </source>
</evidence>
<feature type="transmembrane region" description="Helical" evidence="2">
    <location>
        <begin position="47"/>
        <end position="68"/>
    </location>
</feature>
<evidence type="ECO:0008006" key="5">
    <source>
        <dbReference type="Google" id="ProtNLM"/>
    </source>
</evidence>
<protein>
    <recommendedName>
        <fullName evidence="5">DUF2637 domain-containing protein</fullName>
    </recommendedName>
</protein>
<organism evidence="3 4">
    <name type="scientific">Yinghuangia aomiensis</name>
    <dbReference type="NCBI Taxonomy" id="676205"/>
    <lineage>
        <taxon>Bacteria</taxon>
        <taxon>Bacillati</taxon>
        <taxon>Actinomycetota</taxon>
        <taxon>Actinomycetes</taxon>
        <taxon>Kitasatosporales</taxon>
        <taxon>Streptomycetaceae</taxon>
        <taxon>Yinghuangia</taxon>
    </lineage>
</organism>
<evidence type="ECO:0000256" key="1">
    <source>
        <dbReference type="SAM" id="MobiDB-lite"/>
    </source>
</evidence>
<proteinExistence type="predicted"/>
<dbReference type="RefSeq" id="WP_345678157.1">
    <property type="nucleotide sequence ID" value="NZ_BAABHS010000019.1"/>
</dbReference>
<keyword evidence="2" id="KW-0812">Transmembrane</keyword>
<feature type="transmembrane region" description="Helical" evidence="2">
    <location>
        <begin position="14"/>
        <end position="35"/>
    </location>
</feature>
<comment type="caution">
    <text evidence="3">The sequence shown here is derived from an EMBL/GenBank/DDBJ whole genome shotgun (WGS) entry which is preliminary data.</text>
</comment>
<sequence length="290" mass="30138">MSSTTAHEPPARDWLLGFGMAVVVAAAAVASFAALRDLAMITGWHPRLAPLLPLCVDAYAMVATRVWLAKSTRNERARRWAKWNAIGAIACSVAGNAVDHALRGGALWPLAVTVSAVPPIVLGLLVHLAHLRGLAGAPATDIAKAESAVAEPAMLPAVSAPDVPSAPATAPKSAPAPRRAPKPRPAPAVSAPERAKRVGPHEPAMRALWDRERAVGRTPTGADLNRAAGLDPDASTGRKARRRWLAENPVVAVPALPPVPADPAPVPTETDRPALPVPVLLPEATTEEVA</sequence>
<feature type="region of interest" description="Disordered" evidence="1">
    <location>
        <begin position="158"/>
        <end position="202"/>
    </location>
</feature>
<evidence type="ECO:0000313" key="3">
    <source>
        <dbReference type="EMBL" id="GAA4978145.1"/>
    </source>
</evidence>
<gene>
    <name evidence="3" type="ORF">GCM10023205_52600</name>
</gene>
<dbReference type="InterPro" id="IPR021235">
    <property type="entry name" value="DUF2637"/>
</dbReference>
<feature type="compositionally biased region" description="Low complexity" evidence="1">
    <location>
        <begin position="158"/>
        <end position="177"/>
    </location>
</feature>